<reference evidence="2" key="1">
    <citation type="submission" date="2021-06" db="EMBL/GenBank/DDBJ databases">
        <title>Comparative genomics, transcriptomics and evolutionary studies reveal genomic signatures of adaptation to plant cell wall in hemibiotrophic fungi.</title>
        <authorList>
            <consortium name="DOE Joint Genome Institute"/>
            <person name="Baroncelli R."/>
            <person name="Diaz J.F."/>
            <person name="Benocci T."/>
            <person name="Peng M."/>
            <person name="Battaglia E."/>
            <person name="Haridas S."/>
            <person name="Andreopoulos W."/>
            <person name="Labutti K."/>
            <person name="Pangilinan J."/>
            <person name="Floch G.L."/>
            <person name="Makela M.R."/>
            <person name="Henrissat B."/>
            <person name="Grigoriev I.V."/>
            <person name="Crouch J.A."/>
            <person name="De Vries R.P."/>
            <person name="Sukno S.A."/>
            <person name="Thon M.R."/>
        </authorList>
    </citation>
    <scope>NUCLEOTIDE SEQUENCE</scope>
    <source>
        <strain evidence="2">MAFF235873</strain>
    </source>
</reference>
<accession>A0AAD9HKS0</accession>
<evidence type="ECO:0000256" key="1">
    <source>
        <dbReference type="SAM" id="MobiDB-lite"/>
    </source>
</evidence>
<evidence type="ECO:0000313" key="3">
    <source>
        <dbReference type="Proteomes" id="UP001232148"/>
    </source>
</evidence>
<proteinExistence type="predicted"/>
<sequence>MLSCAACLSVRGVGPAFLCFPKNTHNTLTAPNPECFGAGNQSTRHACPGKQNQGGKAGQIPTRLPLCMAGDLPAAHSLPITRLQMRPELHCCLSLLCSALFIPIKRRRVQTYGPVVPVPYVLPLLRYLRSMHGWPPQAPSFPSFAPCPERQTPLSVQPYDTVTTTNNGQLS</sequence>
<keyword evidence="3" id="KW-1185">Reference proteome</keyword>
<dbReference type="AlphaFoldDB" id="A0AAD9HKS0"/>
<evidence type="ECO:0000313" key="2">
    <source>
        <dbReference type="EMBL" id="KAK2029916.1"/>
    </source>
</evidence>
<dbReference type="Proteomes" id="UP001232148">
    <property type="component" value="Unassembled WGS sequence"/>
</dbReference>
<feature type="region of interest" description="Disordered" evidence="1">
    <location>
        <begin position="152"/>
        <end position="171"/>
    </location>
</feature>
<comment type="caution">
    <text evidence="2">The sequence shown here is derived from an EMBL/GenBank/DDBJ whole genome shotgun (WGS) entry which is preliminary data.</text>
</comment>
<dbReference type="EMBL" id="MU842857">
    <property type="protein sequence ID" value="KAK2029916.1"/>
    <property type="molecule type" value="Genomic_DNA"/>
</dbReference>
<gene>
    <name evidence="2" type="ORF">LX32DRAFT_341440</name>
</gene>
<name>A0AAD9HKS0_9PEZI</name>
<organism evidence="2 3">
    <name type="scientific">Colletotrichum zoysiae</name>
    <dbReference type="NCBI Taxonomy" id="1216348"/>
    <lineage>
        <taxon>Eukaryota</taxon>
        <taxon>Fungi</taxon>
        <taxon>Dikarya</taxon>
        <taxon>Ascomycota</taxon>
        <taxon>Pezizomycotina</taxon>
        <taxon>Sordariomycetes</taxon>
        <taxon>Hypocreomycetidae</taxon>
        <taxon>Glomerellales</taxon>
        <taxon>Glomerellaceae</taxon>
        <taxon>Colletotrichum</taxon>
        <taxon>Colletotrichum graminicola species complex</taxon>
    </lineage>
</organism>
<protein>
    <submittedName>
        <fullName evidence="2">Uncharacterized protein</fullName>
    </submittedName>
</protein>